<feature type="domain" description="Sialate O-acetylesterase" evidence="2">
    <location>
        <begin position="422"/>
        <end position="538"/>
    </location>
</feature>
<feature type="domain" description="Sialate O-acetylesterase" evidence="2">
    <location>
        <begin position="104"/>
        <end position="225"/>
    </location>
</feature>
<dbReference type="InterPro" id="IPR039329">
    <property type="entry name" value="SIAE"/>
</dbReference>
<sequence length="650" mass="73702">MNKLKIVILAISFLSYHSLIAQIKLPKLISDGMVLQRDVKLPIWGWASANEKITLTFKGKTYKTTASTEGNWNIELPKTKAGGPYSIKIAGKNNIEIKDVLIGDVWLCSGQSNMEHQMYRHDIMYAEDIAKANYPEIRHFKVEKATSLSGPEMDIAGGEWLKAVGNDVLPFSVVSYFFAKKIYEKQHIPIGLINASVGGTPIEAWIPYEGFKQFPDILKTIEENKDTAFVKKSENYYAKVNLNPQNEDSDKGLSGQTPWYSPNFTPKNWRTINIPGYWEDQGIKNLDGVVWFRKEIDIPQSMIDKEAKVFLGRIVDADELYINGVKVGNTTYQYPQRRYPLPKNLLKAGKNVFVIRVTNNSGKGGFVSDKPYYIATEKDTVDLKGYWHYKVGTVFIPFSSSTKNSGDEKPRRINAQNEPSALHNAMVAPYNQYPKKGIIWYQGESNSWQPKKYKDYMNALITGWRDVFKNPETPFIYAQLPNFMDVSYVPSESNWAELRESQLKSLSIPNTAMAVTIDLGEWNDIHPENKKDVGERMALGALKLAYNEDIVYSGPIYKDHKIEGNKIIISFSHIGSGLIAIDGEFLSEFAIAGEDKNFVWAKAKIEGDKVIVWREAIENPKYVRYAWADNPDNPNLYNKEGLPASPFSIE</sequence>
<organism evidence="3 4">
    <name type="scientific">Mariniflexile jejuense</name>
    <dbReference type="NCBI Taxonomy" id="1173582"/>
    <lineage>
        <taxon>Bacteria</taxon>
        <taxon>Pseudomonadati</taxon>
        <taxon>Bacteroidota</taxon>
        <taxon>Flavobacteriia</taxon>
        <taxon>Flavobacteriales</taxon>
        <taxon>Flavobacteriaceae</taxon>
        <taxon>Mariniflexile</taxon>
    </lineage>
</organism>
<dbReference type="SUPFAM" id="SSF49785">
    <property type="entry name" value="Galactose-binding domain-like"/>
    <property type="match status" value="1"/>
</dbReference>
<keyword evidence="4" id="KW-1185">Reference proteome</keyword>
<protein>
    <submittedName>
        <fullName evidence="3">Sialate O-acetylesterase</fullName>
    </submittedName>
</protein>
<accession>A0ABW3JFI1</accession>
<comment type="caution">
    <text evidence="3">The sequence shown here is derived from an EMBL/GenBank/DDBJ whole genome shotgun (WGS) entry which is preliminary data.</text>
</comment>
<dbReference type="Gene3D" id="2.60.120.260">
    <property type="entry name" value="Galactose-binding domain-like"/>
    <property type="match status" value="1"/>
</dbReference>
<evidence type="ECO:0000259" key="2">
    <source>
        <dbReference type="Pfam" id="PF03629"/>
    </source>
</evidence>
<dbReference type="InterPro" id="IPR008979">
    <property type="entry name" value="Galactose-bd-like_sf"/>
</dbReference>
<gene>
    <name evidence="3" type="ORF">ACFQ1R_04020</name>
</gene>
<evidence type="ECO:0000256" key="1">
    <source>
        <dbReference type="ARBA" id="ARBA00022801"/>
    </source>
</evidence>
<dbReference type="EMBL" id="JBHTJI010000001">
    <property type="protein sequence ID" value="MFD0989250.1"/>
    <property type="molecule type" value="Genomic_DNA"/>
</dbReference>
<dbReference type="InterPro" id="IPR013783">
    <property type="entry name" value="Ig-like_fold"/>
</dbReference>
<dbReference type="InterPro" id="IPR005181">
    <property type="entry name" value="SASA"/>
</dbReference>
<proteinExistence type="predicted"/>
<keyword evidence="1" id="KW-0378">Hydrolase</keyword>
<dbReference type="PANTHER" id="PTHR22901">
    <property type="entry name" value="SIALATE O-ACETYLESTERASE"/>
    <property type="match status" value="1"/>
</dbReference>
<dbReference type="Pfam" id="PF03629">
    <property type="entry name" value="SASA"/>
    <property type="match status" value="2"/>
</dbReference>
<dbReference type="Proteomes" id="UP001597061">
    <property type="component" value="Unassembled WGS sequence"/>
</dbReference>
<evidence type="ECO:0000313" key="3">
    <source>
        <dbReference type="EMBL" id="MFD0989250.1"/>
    </source>
</evidence>
<dbReference type="SUPFAM" id="SSF52266">
    <property type="entry name" value="SGNH hydrolase"/>
    <property type="match status" value="1"/>
</dbReference>
<dbReference type="Gene3D" id="2.60.40.10">
    <property type="entry name" value="Immunoglobulins"/>
    <property type="match status" value="1"/>
</dbReference>
<dbReference type="InterPro" id="IPR036514">
    <property type="entry name" value="SGNH_hydro_sf"/>
</dbReference>
<dbReference type="RefSeq" id="WP_379924820.1">
    <property type="nucleotide sequence ID" value="NZ_JBHTJI010000001.1"/>
</dbReference>
<reference evidence="4" key="1">
    <citation type="journal article" date="2019" name="Int. J. Syst. Evol. Microbiol.">
        <title>The Global Catalogue of Microorganisms (GCM) 10K type strain sequencing project: providing services to taxonomists for standard genome sequencing and annotation.</title>
        <authorList>
            <consortium name="The Broad Institute Genomics Platform"/>
            <consortium name="The Broad Institute Genome Sequencing Center for Infectious Disease"/>
            <person name="Wu L."/>
            <person name="Ma J."/>
        </authorList>
    </citation>
    <scope>NUCLEOTIDE SEQUENCE [LARGE SCALE GENOMIC DNA]</scope>
    <source>
        <strain evidence="4">CCUG 62414</strain>
    </source>
</reference>
<name>A0ABW3JFI1_9FLAO</name>
<dbReference type="PANTHER" id="PTHR22901:SF0">
    <property type="entry name" value="SIALATE O-ACETYLESTERASE"/>
    <property type="match status" value="1"/>
</dbReference>
<evidence type="ECO:0000313" key="4">
    <source>
        <dbReference type="Proteomes" id="UP001597061"/>
    </source>
</evidence>
<dbReference type="Gene3D" id="3.40.50.1110">
    <property type="entry name" value="SGNH hydrolase"/>
    <property type="match status" value="1"/>
</dbReference>